<dbReference type="EMBL" id="QLSZ01000001">
    <property type="protein sequence ID" value="RAR75550.1"/>
    <property type="molecule type" value="Genomic_DNA"/>
</dbReference>
<organism evidence="1 2">
    <name type="scientific">Flavobacterium aciduliphilum</name>
    <dbReference type="NCBI Taxonomy" id="1101402"/>
    <lineage>
        <taxon>Bacteria</taxon>
        <taxon>Pseudomonadati</taxon>
        <taxon>Bacteroidota</taxon>
        <taxon>Flavobacteriia</taxon>
        <taxon>Flavobacteriales</taxon>
        <taxon>Flavobacteriaceae</taxon>
        <taxon>Flavobacterium</taxon>
    </lineage>
</organism>
<dbReference type="AlphaFoldDB" id="A0A328YPN2"/>
<dbReference type="OrthoDB" id="1122364at2"/>
<keyword evidence="2" id="KW-1185">Reference proteome</keyword>
<name>A0A328YPN2_9FLAO</name>
<dbReference type="Gene3D" id="3.30.420.60">
    <property type="entry name" value="eRF1 domain 2"/>
    <property type="match status" value="1"/>
</dbReference>
<dbReference type="SUPFAM" id="SSF53137">
    <property type="entry name" value="Translational machinery components"/>
    <property type="match status" value="1"/>
</dbReference>
<protein>
    <submittedName>
        <fullName evidence="1">Uncharacterized protein</fullName>
    </submittedName>
</protein>
<dbReference type="InterPro" id="IPR042226">
    <property type="entry name" value="eFR1_2_sf"/>
</dbReference>
<gene>
    <name evidence="1" type="ORF">CLV55_101250</name>
</gene>
<accession>A0A328YPN2</accession>
<evidence type="ECO:0000313" key="1">
    <source>
        <dbReference type="EMBL" id="RAR75550.1"/>
    </source>
</evidence>
<dbReference type="RefSeq" id="WP_112111921.1">
    <property type="nucleotide sequence ID" value="NZ_QLSZ01000001.1"/>
</dbReference>
<reference evidence="1 2" key="1">
    <citation type="submission" date="2018-06" db="EMBL/GenBank/DDBJ databases">
        <title>Genomic Encyclopedia of Archaeal and Bacterial Type Strains, Phase II (KMG-II): from individual species to whole genera.</title>
        <authorList>
            <person name="Goeker M."/>
        </authorList>
    </citation>
    <scope>NUCLEOTIDE SEQUENCE [LARGE SCALE GENOMIC DNA]</scope>
    <source>
        <strain evidence="1 2">DSM 25663</strain>
    </source>
</reference>
<proteinExistence type="predicted"/>
<evidence type="ECO:0000313" key="2">
    <source>
        <dbReference type="Proteomes" id="UP000248840"/>
    </source>
</evidence>
<comment type="caution">
    <text evidence="1">The sequence shown here is derived from an EMBL/GenBank/DDBJ whole genome shotgun (WGS) entry which is preliminary data.</text>
</comment>
<sequence>MKAKKRLGIWLDHTHAHLMEYTTDNFKVNTINALSENPSENDLKHTEKEIQHRENQTRHSYYKSLMDQIKNYDEVLLFGPTSAKTELYNLIKKDHKFDTLFIETKSSDKMSFAEQHAFIKNYFSKLLNAVNPLYV</sequence>
<dbReference type="Proteomes" id="UP000248840">
    <property type="component" value="Unassembled WGS sequence"/>
</dbReference>